<evidence type="ECO:0000313" key="2">
    <source>
        <dbReference type="Proteomes" id="UP000019918"/>
    </source>
</evidence>
<organism evidence="1 2">
    <name type="scientific">Erwinia mallotivora</name>
    <dbReference type="NCBI Taxonomy" id="69222"/>
    <lineage>
        <taxon>Bacteria</taxon>
        <taxon>Pseudomonadati</taxon>
        <taxon>Pseudomonadota</taxon>
        <taxon>Gammaproteobacteria</taxon>
        <taxon>Enterobacterales</taxon>
        <taxon>Erwiniaceae</taxon>
        <taxon>Erwinia</taxon>
    </lineage>
</organism>
<dbReference type="OrthoDB" id="9986422at2"/>
<dbReference type="STRING" id="69222.BG55_11920"/>
<reference evidence="1 2" key="1">
    <citation type="submission" date="2014-02" db="EMBL/GenBank/DDBJ databases">
        <title>Draft genome of Erwinia mallotivora strain BT-MARDI, a papaya dieback pathogen.</title>
        <authorList>
            <person name="Redzuan R."/>
            <person name="Abu Bakar N."/>
            <person name="Badrun R."/>
            <person name="Mohd Raih M.F."/>
            <person name="Rozano L."/>
            <person name="Mat Amin N."/>
        </authorList>
    </citation>
    <scope>NUCLEOTIDE SEQUENCE [LARGE SCALE GENOMIC DNA]</scope>
    <source>
        <strain evidence="1 2">BT-MARDI</strain>
    </source>
</reference>
<accession>A0A014NNE8</accession>
<sequence length="112" mass="12342">MKSNIQDLIIGQIADAESEQAANLAFAIREAIAEYKDNGGDNENSFSVDAKYNDGEFNAQCSFSEDMSMTVMYYVGTDNETVQSLFNLQNEKELCRIAGLMLSEGWVSGFNG</sequence>
<proteinExistence type="predicted"/>
<protein>
    <submittedName>
        <fullName evidence="1">Uncharacterized protein</fullName>
    </submittedName>
</protein>
<dbReference type="AlphaFoldDB" id="A0A014NNE8"/>
<comment type="caution">
    <text evidence="1">The sequence shown here is derived from an EMBL/GenBank/DDBJ whole genome shotgun (WGS) entry which is preliminary data.</text>
</comment>
<gene>
    <name evidence="1" type="ORF">BG55_11920</name>
</gene>
<dbReference type="RefSeq" id="WP_034937608.1">
    <property type="nucleotide sequence ID" value="NZ_JFHN01000049.1"/>
</dbReference>
<dbReference type="PATRIC" id="fig|69222.5.peg.2458"/>
<dbReference type="Proteomes" id="UP000019918">
    <property type="component" value="Unassembled WGS sequence"/>
</dbReference>
<name>A0A014NNE8_9GAMM</name>
<keyword evidence="2" id="KW-1185">Reference proteome</keyword>
<evidence type="ECO:0000313" key="1">
    <source>
        <dbReference type="EMBL" id="EXU75335.1"/>
    </source>
</evidence>
<dbReference type="EMBL" id="JFHN01000049">
    <property type="protein sequence ID" value="EXU75335.1"/>
    <property type="molecule type" value="Genomic_DNA"/>
</dbReference>